<sequence length="47" mass="5297">MKNYMIYMLILSIDTVCISVLSDIFVAFAVFIVATGYGIKFTNLEVE</sequence>
<protein>
    <recommendedName>
        <fullName evidence="4">DUF1056 domain-containing protein</fullName>
    </recommendedName>
</protein>
<dbReference type="RefSeq" id="WP_167380385.1">
    <property type="nucleotide sequence ID" value="NZ_CP093217.1"/>
</dbReference>
<accession>A0ABY4Q9C6</accession>
<evidence type="ECO:0000313" key="2">
    <source>
        <dbReference type="EMBL" id="UQW80992.1"/>
    </source>
</evidence>
<evidence type="ECO:0000313" key="3">
    <source>
        <dbReference type="Proteomes" id="UP001056588"/>
    </source>
</evidence>
<dbReference type="EMBL" id="CP093217">
    <property type="protein sequence ID" value="UQW80992.1"/>
    <property type="molecule type" value="Genomic_DNA"/>
</dbReference>
<evidence type="ECO:0008006" key="4">
    <source>
        <dbReference type="Google" id="ProtNLM"/>
    </source>
</evidence>
<feature type="transmembrane region" description="Helical" evidence="1">
    <location>
        <begin position="6"/>
        <end position="34"/>
    </location>
</feature>
<keyword evidence="1" id="KW-1133">Transmembrane helix</keyword>
<reference evidence="2" key="1">
    <citation type="submission" date="2022-03" db="EMBL/GenBank/DDBJ databases">
        <title>Complete Genome Sequence of Staphylococcus edaphicus strain CCM 8731.</title>
        <authorList>
            <person name="Rimmer C.O."/>
            <person name="Thomas J.C."/>
        </authorList>
    </citation>
    <scope>NUCLEOTIDE SEQUENCE</scope>
    <source>
        <strain evidence="2">CCM 8731</strain>
    </source>
</reference>
<dbReference type="Proteomes" id="UP001056588">
    <property type="component" value="Chromosome"/>
</dbReference>
<proteinExistence type="predicted"/>
<keyword evidence="1" id="KW-0812">Transmembrane</keyword>
<evidence type="ECO:0000256" key="1">
    <source>
        <dbReference type="SAM" id="Phobius"/>
    </source>
</evidence>
<gene>
    <name evidence="2" type="ORF">MNY58_10445</name>
</gene>
<keyword evidence="3" id="KW-1185">Reference proteome</keyword>
<name>A0ABY4Q9C6_9STAP</name>
<keyword evidence="1" id="KW-0472">Membrane</keyword>
<organism evidence="2 3">
    <name type="scientific">Staphylococcus edaphicus</name>
    <dbReference type="NCBI Taxonomy" id="1955013"/>
    <lineage>
        <taxon>Bacteria</taxon>
        <taxon>Bacillati</taxon>
        <taxon>Bacillota</taxon>
        <taxon>Bacilli</taxon>
        <taxon>Bacillales</taxon>
        <taxon>Staphylococcaceae</taxon>
        <taxon>Staphylococcus</taxon>
    </lineage>
</organism>